<dbReference type="InParanoid" id="F2UQ28"/>
<feature type="compositionally biased region" description="Polar residues" evidence="1">
    <location>
        <begin position="328"/>
        <end position="341"/>
    </location>
</feature>
<dbReference type="RefSeq" id="XP_004988646.1">
    <property type="nucleotide sequence ID" value="XM_004988589.1"/>
</dbReference>
<feature type="compositionally biased region" description="Basic and acidic residues" evidence="1">
    <location>
        <begin position="310"/>
        <end position="320"/>
    </location>
</feature>
<dbReference type="GeneID" id="16069182"/>
<dbReference type="EMBL" id="GL832988">
    <property type="protein sequence ID" value="EGD79696.1"/>
    <property type="molecule type" value="Genomic_DNA"/>
</dbReference>
<evidence type="ECO:0000313" key="2">
    <source>
        <dbReference type="EMBL" id="EGD79696.1"/>
    </source>
</evidence>
<evidence type="ECO:0000256" key="1">
    <source>
        <dbReference type="SAM" id="MobiDB-lite"/>
    </source>
</evidence>
<organism evidence="3">
    <name type="scientific">Salpingoeca rosetta (strain ATCC 50818 / BSB-021)</name>
    <dbReference type="NCBI Taxonomy" id="946362"/>
    <lineage>
        <taxon>Eukaryota</taxon>
        <taxon>Choanoflagellata</taxon>
        <taxon>Craspedida</taxon>
        <taxon>Salpingoecidae</taxon>
        <taxon>Salpingoeca</taxon>
    </lineage>
</organism>
<dbReference type="KEGG" id="sre:PTSG_10681"/>
<proteinExistence type="predicted"/>
<protein>
    <submittedName>
        <fullName evidence="2">Uncharacterized protein</fullName>
    </submittedName>
</protein>
<feature type="region of interest" description="Disordered" evidence="1">
    <location>
        <begin position="157"/>
        <end position="183"/>
    </location>
</feature>
<dbReference type="Proteomes" id="UP000007799">
    <property type="component" value="Unassembled WGS sequence"/>
</dbReference>
<sequence>MSAVAAAVLSGRLRTPIITTNNHQPQSSTFKHQHISRLLVMDRESAHELGPDPEEPVLSVHEWALIAQHVLTLEAVGSQGDSTAPDHVRACLRACFNLMLTCRHLYHALPFMMPKWCLAEPLRRLKWRIFESNAMHWLDAAVDVGCHSDQDRGACAHTPATDARTAESATTRRTATSTTATTDMSAGGCCWLEERFLAHAWLGWTWSCDCPFLKAKARSPAFCARFAVCGRVRFDALVHMAEWINCNVRDSAIQQGGDDADGGERSYGDSVGARDDFAVPDTNDASDASTATPEATGRNNTTQEEEKEEIEAAKQEGEGKEEVDEAPSASSTRQAPSTGSTAPPPKQRQLFPALITLKANIKDQATLDAFARLRSELNNVAIDQLRLFVTSSLEEVDIANARFVFLLCEHASAPVVVARASFRNVARVAWYPDRAQRSITGLFSGVGAVELHGAFEGSFGVSDVSALAGVPDVQLTRLPSLHDVSPLCGADKVHLHAVGVRDMSPLENVAHVTISSCNQLQIPERGLKLGAATVHVLNLPSLRGALLCPRADDVSVVSCPRVSLIRCSARPRRLCICACPSLECIPSFEHVDELTLDAPADRDLVASLRCRVDNLTISTHRGGAVATLRHVAALPATSVHLSDCIDMDVMQAIPPCVKHMSVRLPRPLALESLRGLRTLDITCDQEVVLSSSHVEGLRRVHTLTMRGAHLNGVAFHCFKHLKLGNCSGSLSVSNVDTFLCEHQQQHAPLSVLSMARVGQAQFRAMSTPPIDVGETHHVHLLSIVRAVVATDRCAGFAGAHRLHLRNCKFRSADGGGDGDGGSHAARAGDDGAHVVCGDVSFLPPVPILSIKGCQLWDGTIWPSITRIR</sequence>
<accession>F2UQ28</accession>
<feature type="compositionally biased region" description="Polar residues" evidence="1">
    <location>
        <begin position="283"/>
        <end position="302"/>
    </location>
</feature>
<dbReference type="AlphaFoldDB" id="F2UQ28"/>
<name>F2UQ28_SALR5</name>
<feature type="compositionally biased region" description="Basic and acidic residues" evidence="1">
    <location>
        <begin position="262"/>
        <end position="277"/>
    </location>
</feature>
<evidence type="ECO:0000313" key="3">
    <source>
        <dbReference type="Proteomes" id="UP000007799"/>
    </source>
</evidence>
<gene>
    <name evidence="2" type="ORF">PTSG_10681</name>
</gene>
<reference evidence="2" key="1">
    <citation type="submission" date="2009-08" db="EMBL/GenBank/DDBJ databases">
        <title>Annotation of Salpingoeca rosetta.</title>
        <authorList>
            <consortium name="The Broad Institute Genome Sequencing Platform"/>
            <person name="Russ C."/>
            <person name="Cuomo C."/>
            <person name="Burger G."/>
            <person name="Gray M.W."/>
            <person name="Holland P.W.H."/>
            <person name="King N."/>
            <person name="Lang F.B.F."/>
            <person name="Roger A.J."/>
            <person name="Ruiz-Trillo I."/>
            <person name="Young S.K."/>
            <person name="Zeng Q."/>
            <person name="Gargeya S."/>
            <person name="Alvarado L."/>
            <person name="Berlin A."/>
            <person name="Chapman S.B."/>
            <person name="Chen Z."/>
            <person name="Freedman E."/>
            <person name="Gellesch M."/>
            <person name="Goldberg J."/>
            <person name="Griggs A."/>
            <person name="Gujja S."/>
            <person name="Heilman E."/>
            <person name="Heiman D."/>
            <person name="Howarth C."/>
            <person name="Mehta T."/>
            <person name="Neiman D."/>
            <person name="Pearson M."/>
            <person name="Roberts A."/>
            <person name="Saif S."/>
            <person name="Shea T."/>
            <person name="Shenoy N."/>
            <person name="Sisk P."/>
            <person name="Stolte C."/>
            <person name="Sykes S."/>
            <person name="White J."/>
            <person name="Yandava C."/>
            <person name="Haas B."/>
            <person name="Nusbaum C."/>
            <person name="Birren B."/>
        </authorList>
    </citation>
    <scope>NUCLEOTIDE SEQUENCE [LARGE SCALE GENOMIC DNA]</scope>
    <source>
        <strain evidence="2">ATCC 50818</strain>
    </source>
</reference>
<feature type="region of interest" description="Disordered" evidence="1">
    <location>
        <begin position="255"/>
        <end position="347"/>
    </location>
</feature>
<keyword evidence="3" id="KW-1185">Reference proteome</keyword>
<feature type="compositionally biased region" description="Low complexity" evidence="1">
    <location>
        <begin position="160"/>
        <end position="183"/>
    </location>
</feature>